<reference evidence="2" key="1">
    <citation type="submission" date="2018-02" db="EMBL/GenBank/DDBJ databases">
        <authorList>
            <person name="Cohen D.B."/>
            <person name="Kent A.D."/>
        </authorList>
    </citation>
    <scope>NUCLEOTIDE SEQUENCE</scope>
</reference>
<name>A0A2N9GEI4_FAGSY</name>
<dbReference type="AlphaFoldDB" id="A0A2N9GEI4"/>
<gene>
    <name evidence="2" type="ORF">FSB_LOCUS25720</name>
</gene>
<protein>
    <submittedName>
        <fullName evidence="2">Uncharacterized protein</fullName>
    </submittedName>
</protein>
<feature type="region of interest" description="Disordered" evidence="1">
    <location>
        <begin position="79"/>
        <end position="99"/>
    </location>
</feature>
<dbReference type="EMBL" id="OIVN01001802">
    <property type="protein sequence ID" value="SPC97838.1"/>
    <property type="molecule type" value="Genomic_DNA"/>
</dbReference>
<organism evidence="2">
    <name type="scientific">Fagus sylvatica</name>
    <name type="common">Beechnut</name>
    <dbReference type="NCBI Taxonomy" id="28930"/>
    <lineage>
        <taxon>Eukaryota</taxon>
        <taxon>Viridiplantae</taxon>
        <taxon>Streptophyta</taxon>
        <taxon>Embryophyta</taxon>
        <taxon>Tracheophyta</taxon>
        <taxon>Spermatophyta</taxon>
        <taxon>Magnoliopsida</taxon>
        <taxon>eudicotyledons</taxon>
        <taxon>Gunneridae</taxon>
        <taxon>Pentapetalae</taxon>
        <taxon>rosids</taxon>
        <taxon>fabids</taxon>
        <taxon>Fagales</taxon>
        <taxon>Fagaceae</taxon>
        <taxon>Fagus</taxon>
    </lineage>
</organism>
<evidence type="ECO:0000313" key="2">
    <source>
        <dbReference type="EMBL" id="SPC97838.1"/>
    </source>
</evidence>
<sequence length="139" mass="15914">MKPRQIKSRPRRSLTGLRQIRSELRRDLAVFGDVKQIGLEGADMGRGGPDRGKSGQNGLNEPRWVVEDHGEAEMALKELRQIRSRSHGTEEKSEKARTEAEEMFDAAEVHYMCFGEFLSFLLLLNHLNEQKRPKNTVLL</sequence>
<feature type="region of interest" description="Disordered" evidence="1">
    <location>
        <begin position="39"/>
        <end position="61"/>
    </location>
</feature>
<proteinExistence type="predicted"/>
<accession>A0A2N9GEI4</accession>
<evidence type="ECO:0000256" key="1">
    <source>
        <dbReference type="SAM" id="MobiDB-lite"/>
    </source>
</evidence>